<dbReference type="Pfam" id="PF01302">
    <property type="entry name" value="CAP_GLY"/>
    <property type="match status" value="1"/>
</dbReference>
<accession>A0A7R9GFB4</accession>
<sequence length="466" mass="53449">MTKDLMHHAPHGYPYVVGGTPVACYAPQTWSVVQRARFQPYENLEPKQHSVEDQRPVPSNACVIGDVPVPYWLRVYLKASPEHDHKLRWDFFRISELETFEAMMQRIMMEEMDAVIRNYAMYRYFVSDHDLISTTLPVRSYQNIDHSGQCEWFRSDGSKYRPPFYFRAALLDEMSRRRSVMLARQNEARLKQLQTISVPIPRTQPIQFRHEESYNNRARSPLELEMDSGDHVALVDITVTSNLSSAYAERRFPVTITIGELKNKLELLTGANAQTMKLTLSNDAGNFVANLTDPLKTLLDHGVVSGMKIHVVDEASENFFDDRNEVGGFSLSREEYAQKEGTVRDFLTKNKLGKFSEEYKEKLEKDQALAAEKASKMQVGDRCQVSVVKQPIRRGEIMYIGEVHFKPGTWIGVKYDEPMGKNDGSVKDKRYFTCQMNYGGFVSPLDVEVGDIPVELDEDLADLEEM</sequence>
<dbReference type="GO" id="GO:0007023">
    <property type="term" value="P:post-chaperonin tubulin folding pathway"/>
    <property type="evidence" value="ECO:0007669"/>
    <property type="project" value="InterPro"/>
</dbReference>
<evidence type="ECO:0000259" key="5">
    <source>
        <dbReference type="PROSITE" id="PS50245"/>
    </source>
</evidence>
<dbReference type="OrthoDB" id="5295208at2759"/>
<evidence type="ECO:0000313" key="7">
    <source>
        <dbReference type="Proteomes" id="UP000678499"/>
    </source>
</evidence>
<feature type="domain" description="CAP-Gly" evidence="5">
    <location>
        <begin position="401"/>
        <end position="443"/>
    </location>
</feature>
<gene>
    <name evidence="6" type="ORF">NMOB1V02_LOCUS8130</name>
</gene>
<dbReference type="FunFam" id="2.30.30.190:FF:000013">
    <property type="entry name" value="Tubulin-folding cofactor B"/>
    <property type="match status" value="1"/>
</dbReference>
<organism evidence="6">
    <name type="scientific">Notodromas monacha</name>
    <dbReference type="NCBI Taxonomy" id="399045"/>
    <lineage>
        <taxon>Eukaryota</taxon>
        <taxon>Metazoa</taxon>
        <taxon>Ecdysozoa</taxon>
        <taxon>Arthropoda</taxon>
        <taxon>Crustacea</taxon>
        <taxon>Oligostraca</taxon>
        <taxon>Ostracoda</taxon>
        <taxon>Podocopa</taxon>
        <taxon>Podocopida</taxon>
        <taxon>Cypridocopina</taxon>
        <taxon>Cypridoidea</taxon>
        <taxon>Cyprididae</taxon>
        <taxon>Notodromas</taxon>
    </lineage>
</organism>
<dbReference type="PANTHER" id="PTHR18916:SF85">
    <property type="entry name" value="TUBULIN-FOLDING COFACTOR B"/>
    <property type="match status" value="1"/>
</dbReference>
<dbReference type="SUPFAM" id="SSF74924">
    <property type="entry name" value="Cap-Gly domain"/>
    <property type="match status" value="1"/>
</dbReference>
<dbReference type="InterPro" id="IPR000938">
    <property type="entry name" value="CAP-Gly_domain"/>
</dbReference>
<dbReference type="GO" id="GO:0031122">
    <property type="term" value="P:cytoplasmic microtubule organization"/>
    <property type="evidence" value="ECO:0007669"/>
    <property type="project" value="TreeGrafter"/>
</dbReference>
<evidence type="ECO:0000256" key="4">
    <source>
        <dbReference type="ARBA" id="ARBA00025779"/>
    </source>
</evidence>
<dbReference type="GO" id="GO:0005829">
    <property type="term" value="C:cytosol"/>
    <property type="evidence" value="ECO:0007669"/>
    <property type="project" value="UniProtKB-ARBA"/>
</dbReference>
<dbReference type="GO" id="GO:0035371">
    <property type="term" value="C:microtubule plus-end"/>
    <property type="evidence" value="ECO:0007669"/>
    <property type="project" value="TreeGrafter"/>
</dbReference>
<dbReference type="SMART" id="SM01052">
    <property type="entry name" value="CAP_GLY"/>
    <property type="match status" value="1"/>
</dbReference>
<dbReference type="PANTHER" id="PTHR18916">
    <property type="entry name" value="DYNACTIN 1-RELATED MICROTUBULE-BINDING"/>
    <property type="match status" value="1"/>
</dbReference>
<dbReference type="EMBL" id="CAJPEX010002190">
    <property type="protein sequence ID" value="CAG0920622.1"/>
    <property type="molecule type" value="Genomic_DNA"/>
</dbReference>
<dbReference type="CDD" id="cd01789">
    <property type="entry name" value="Ubl_TBCB"/>
    <property type="match status" value="1"/>
</dbReference>
<evidence type="ECO:0000256" key="2">
    <source>
        <dbReference type="ARBA" id="ARBA00022490"/>
    </source>
</evidence>
<reference evidence="6" key="1">
    <citation type="submission" date="2020-11" db="EMBL/GenBank/DDBJ databases">
        <authorList>
            <person name="Tran Van P."/>
        </authorList>
    </citation>
    <scope>NUCLEOTIDE SEQUENCE</scope>
</reference>
<dbReference type="SUPFAM" id="SSF54236">
    <property type="entry name" value="Ubiquitin-like"/>
    <property type="match status" value="1"/>
</dbReference>
<proteinExistence type="inferred from homology"/>
<dbReference type="GO" id="GO:0007021">
    <property type="term" value="P:tubulin complex assembly"/>
    <property type="evidence" value="ECO:0007669"/>
    <property type="project" value="InterPro"/>
</dbReference>
<dbReference type="Gene3D" id="2.30.30.190">
    <property type="entry name" value="CAP Gly-rich-like domain"/>
    <property type="match status" value="1"/>
</dbReference>
<dbReference type="InterPro" id="IPR036859">
    <property type="entry name" value="CAP-Gly_dom_sf"/>
</dbReference>
<dbReference type="Proteomes" id="UP000678499">
    <property type="component" value="Unassembled WGS sequence"/>
</dbReference>
<keyword evidence="7" id="KW-1185">Reference proteome</keyword>
<comment type="subcellular location">
    <subcellularLocation>
        <location evidence="1">Cytoplasm</location>
    </subcellularLocation>
</comment>
<dbReference type="EMBL" id="OA884227">
    <property type="protein sequence ID" value="CAD7280470.1"/>
    <property type="molecule type" value="Genomic_DNA"/>
</dbReference>
<dbReference type="PROSITE" id="PS00845">
    <property type="entry name" value="CAP_GLY_1"/>
    <property type="match status" value="1"/>
</dbReference>
<evidence type="ECO:0000313" key="6">
    <source>
        <dbReference type="EMBL" id="CAD7280470.1"/>
    </source>
</evidence>
<dbReference type="GO" id="GO:0051010">
    <property type="term" value="F:microtubule plus-end binding"/>
    <property type="evidence" value="ECO:0007669"/>
    <property type="project" value="TreeGrafter"/>
</dbReference>
<name>A0A7R9GFB4_9CRUS</name>
<keyword evidence="3" id="KW-0143">Chaperone</keyword>
<keyword evidence="2" id="KW-0963">Cytoplasm</keyword>
<dbReference type="AlphaFoldDB" id="A0A7R9GFB4"/>
<dbReference type="Pfam" id="PF14560">
    <property type="entry name" value="Ubiquitin_2"/>
    <property type="match status" value="1"/>
</dbReference>
<dbReference type="GO" id="GO:0005938">
    <property type="term" value="C:cell cortex"/>
    <property type="evidence" value="ECO:0007669"/>
    <property type="project" value="TreeGrafter"/>
</dbReference>
<protein>
    <recommendedName>
        <fullName evidence="5">CAP-Gly domain-containing protein</fullName>
    </recommendedName>
</protein>
<dbReference type="InterPro" id="IPR045172">
    <property type="entry name" value="TBCB_Ubl"/>
</dbReference>
<dbReference type="GO" id="GO:0043014">
    <property type="term" value="F:alpha-tubulin binding"/>
    <property type="evidence" value="ECO:0007669"/>
    <property type="project" value="InterPro"/>
</dbReference>
<dbReference type="InterPro" id="IPR000626">
    <property type="entry name" value="Ubiquitin-like_dom"/>
</dbReference>
<dbReference type="PROSITE" id="PS50245">
    <property type="entry name" value="CAP_GLY_2"/>
    <property type="match status" value="1"/>
</dbReference>
<dbReference type="GO" id="GO:0005634">
    <property type="term" value="C:nucleus"/>
    <property type="evidence" value="ECO:0007669"/>
    <property type="project" value="TreeGrafter"/>
</dbReference>
<comment type="similarity">
    <text evidence="4">Belongs to the TBCB family.</text>
</comment>
<evidence type="ECO:0000256" key="3">
    <source>
        <dbReference type="ARBA" id="ARBA00023186"/>
    </source>
</evidence>
<dbReference type="Gene3D" id="3.10.20.90">
    <property type="entry name" value="Phosphatidylinositol 3-kinase Catalytic Subunit, Chain A, domain 1"/>
    <property type="match status" value="1"/>
</dbReference>
<dbReference type="InterPro" id="IPR029071">
    <property type="entry name" value="Ubiquitin-like_domsf"/>
</dbReference>
<evidence type="ECO:0000256" key="1">
    <source>
        <dbReference type="ARBA" id="ARBA00004496"/>
    </source>
</evidence>